<name>A0A8D8VL54_9HEMI</name>
<feature type="transmembrane region" description="Helical" evidence="1">
    <location>
        <begin position="16"/>
        <end position="36"/>
    </location>
</feature>
<evidence type="ECO:0000256" key="1">
    <source>
        <dbReference type="SAM" id="Phobius"/>
    </source>
</evidence>
<feature type="transmembrane region" description="Helical" evidence="1">
    <location>
        <begin position="57"/>
        <end position="75"/>
    </location>
</feature>
<keyword evidence="1" id="KW-1133">Transmembrane helix</keyword>
<reference evidence="2" key="1">
    <citation type="submission" date="2021-05" db="EMBL/GenBank/DDBJ databases">
        <authorList>
            <person name="Alioto T."/>
            <person name="Alioto T."/>
            <person name="Gomez Garrido J."/>
        </authorList>
    </citation>
    <scope>NUCLEOTIDE SEQUENCE</scope>
</reference>
<keyword evidence="1" id="KW-0472">Membrane</keyword>
<dbReference type="EMBL" id="HBUF01060921">
    <property type="protein sequence ID" value="CAG6625805.1"/>
    <property type="molecule type" value="Transcribed_RNA"/>
</dbReference>
<keyword evidence="1" id="KW-0812">Transmembrane</keyword>
<protein>
    <submittedName>
        <fullName evidence="2">Uncharacterized protein</fullName>
    </submittedName>
</protein>
<proteinExistence type="predicted"/>
<evidence type="ECO:0000313" key="2">
    <source>
        <dbReference type="EMBL" id="CAG6625805.1"/>
    </source>
</evidence>
<accession>A0A8D8VL54</accession>
<sequence length="136" mass="15713">MKDICCLVFGCPGTPGGRYCVFLIMIFYLFSGLLYGNLPRRQEYRHFLLFTKNFYRIFVFVVQLCNLFLFLFLQVSCNLRVCIASSLLFPPRIVPSTKILLLKFLNPHSTSCPSAPVELEQDLFIYLPTISQNILL</sequence>
<organism evidence="2">
    <name type="scientific">Cacopsylla melanoneura</name>
    <dbReference type="NCBI Taxonomy" id="428564"/>
    <lineage>
        <taxon>Eukaryota</taxon>
        <taxon>Metazoa</taxon>
        <taxon>Ecdysozoa</taxon>
        <taxon>Arthropoda</taxon>
        <taxon>Hexapoda</taxon>
        <taxon>Insecta</taxon>
        <taxon>Pterygota</taxon>
        <taxon>Neoptera</taxon>
        <taxon>Paraneoptera</taxon>
        <taxon>Hemiptera</taxon>
        <taxon>Sternorrhyncha</taxon>
        <taxon>Psylloidea</taxon>
        <taxon>Psyllidae</taxon>
        <taxon>Psyllinae</taxon>
        <taxon>Cacopsylla</taxon>
    </lineage>
</organism>
<dbReference type="AlphaFoldDB" id="A0A8D8VL54"/>